<dbReference type="GO" id="GO:0060271">
    <property type="term" value="P:cilium assembly"/>
    <property type="evidence" value="ECO:0007669"/>
    <property type="project" value="TreeGrafter"/>
</dbReference>
<accession>A0A6H5FX23</accession>
<feature type="compositionally biased region" description="Acidic residues" evidence="1">
    <location>
        <begin position="1"/>
        <end position="10"/>
    </location>
</feature>
<dbReference type="GO" id="GO:0030317">
    <property type="term" value="P:flagellated sperm motility"/>
    <property type="evidence" value="ECO:0007669"/>
    <property type="project" value="TreeGrafter"/>
</dbReference>
<dbReference type="InterPro" id="IPR037695">
    <property type="entry name" value="IQUB"/>
</dbReference>
<dbReference type="Pfam" id="PF25805">
    <property type="entry name" value="IQUB"/>
    <property type="match status" value="1"/>
</dbReference>
<name>A0A6H5FX23_9HEMI</name>
<proteinExistence type="predicted"/>
<protein>
    <recommendedName>
        <fullName evidence="2">IQ motif and ubiquitin-like domain-containing protein</fullName>
    </recommendedName>
</protein>
<evidence type="ECO:0000259" key="2">
    <source>
        <dbReference type="Pfam" id="PF25805"/>
    </source>
</evidence>
<organism evidence="3 4">
    <name type="scientific">Nesidiocoris tenuis</name>
    <dbReference type="NCBI Taxonomy" id="355587"/>
    <lineage>
        <taxon>Eukaryota</taxon>
        <taxon>Metazoa</taxon>
        <taxon>Ecdysozoa</taxon>
        <taxon>Arthropoda</taxon>
        <taxon>Hexapoda</taxon>
        <taxon>Insecta</taxon>
        <taxon>Pterygota</taxon>
        <taxon>Neoptera</taxon>
        <taxon>Paraneoptera</taxon>
        <taxon>Hemiptera</taxon>
        <taxon>Heteroptera</taxon>
        <taxon>Panheteroptera</taxon>
        <taxon>Cimicomorpha</taxon>
        <taxon>Miridae</taxon>
        <taxon>Dicyphina</taxon>
        <taxon>Nesidiocoris</taxon>
    </lineage>
</organism>
<feature type="compositionally biased region" description="Basic and acidic residues" evidence="1">
    <location>
        <begin position="68"/>
        <end position="92"/>
    </location>
</feature>
<keyword evidence="4" id="KW-1185">Reference proteome</keyword>
<dbReference type="GO" id="GO:0001669">
    <property type="term" value="C:acrosomal vesicle"/>
    <property type="evidence" value="ECO:0007669"/>
    <property type="project" value="TreeGrafter"/>
</dbReference>
<feature type="region of interest" description="Disordered" evidence="1">
    <location>
        <begin position="1"/>
        <end position="92"/>
    </location>
</feature>
<dbReference type="EMBL" id="CADCXU010001956">
    <property type="protein sequence ID" value="CAA9994347.1"/>
    <property type="molecule type" value="Genomic_DNA"/>
</dbReference>
<evidence type="ECO:0000313" key="4">
    <source>
        <dbReference type="Proteomes" id="UP000479000"/>
    </source>
</evidence>
<dbReference type="PANTHER" id="PTHR21074:SF0">
    <property type="entry name" value="IQ AND UBIQUITIN-LIKE DOMAIN-CONTAINING PROTEIN"/>
    <property type="match status" value="1"/>
</dbReference>
<evidence type="ECO:0000256" key="1">
    <source>
        <dbReference type="SAM" id="MobiDB-lite"/>
    </source>
</evidence>
<feature type="domain" description="IQ motif and ubiquitin-like" evidence="2">
    <location>
        <begin position="508"/>
        <end position="641"/>
    </location>
</feature>
<dbReference type="GO" id="GO:0031514">
    <property type="term" value="C:motile cilium"/>
    <property type="evidence" value="ECO:0007669"/>
    <property type="project" value="TreeGrafter"/>
</dbReference>
<dbReference type="AlphaFoldDB" id="A0A6H5FX23"/>
<feature type="compositionally biased region" description="Basic and acidic residues" evidence="1">
    <location>
        <begin position="11"/>
        <end position="45"/>
    </location>
</feature>
<dbReference type="InterPro" id="IPR057887">
    <property type="entry name" value="IQUB_helical"/>
</dbReference>
<reference evidence="3 4" key="1">
    <citation type="submission" date="2020-02" db="EMBL/GenBank/DDBJ databases">
        <authorList>
            <person name="Ferguson B K."/>
        </authorList>
    </citation>
    <scope>NUCLEOTIDE SEQUENCE [LARGE SCALE GENOMIC DNA]</scope>
</reference>
<dbReference type="PANTHER" id="PTHR21074">
    <property type="entry name" value="IQ AND UBIQUITIN-LIKE DOMAIN-CONTAINING PROTEIN"/>
    <property type="match status" value="1"/>
</dbReference>
<evidence type="ECO:0000313" key="3">
    <source>
        <dbReference type="EMBL" id="CAA9994347.1"/>
    </source>
</evidence>
<dbReference type="OrthoDB" id="10265862at2759"/>
<gene>
    <name evidence="3" type="ORF">NTEN_LOCUS1163</name>
</gene>
<sequence>MEEKSDFEDSEPPKMEELEGEGHNSLDQQESKISEAFDDKDASEHELEDTGPFDGQPEQLTLQNSEILEEKSDRGTPKSENVLEDKSDEENPKIQDVLEEMSDRGSQKSLEVLEDTLGGCLFSESGESLQSSFTEIPLIEDTQLDNKISINLPQAVLLSDEGEDVFLTTVVFLRAGDIEEKIELELPERTTVKTAKDLLSERMGTLPDNIKLLRNDQKLNSNDYLPINDTIIVESGMDETTDEGDSDAPIIEAASTIAPKSKIIKVKFEQPDGTMRLMEVDVVSKTYPKQSCGGYRNVITGTTYHNVWCQTDPRRPGRHVNPGEPPIVSCTRETQTLLPLIDKSENTMKDECVQMTSTGVYIPNVTDKIVTPQPYKSYDETNKTMTPYEALVIIQRAWRRYVNFKKVRERYTEMAVEQRANKEFKGTSLQEFQKHQVELLTKDSFPIGRADFYDLYSSLNEWKEAQLQKLKETKVGFAYKAALSEVLKQETKGLLAIEAQRTKARTENLQRQDAMFLEGTSTSRVREYPNGRVTVIDDLNIQKAREFKEIFASYKRTDVSKTERIEILTAIKSYLSEFEAIDMTWDAIELLDREVDFILMDIDDTKMAILRKRFESLFMSLARNPEFNPQAKYYKSSVAKKKKYAVYRCEGCRKVMQPSHLFMHLRLNKFKLCASCSYMHTTATATTNLAPYKRLLESLREAEQRRCCRNILGRMHFSALPNITEKFKNRIPPGYLPKDHLLYTSRKNGKFFPKSFNRPHPFFEVGNPKSEIGLQTN</sequence>
<dbReference type="Proteomes" id="UP000479000">
    <property type="component" value="Unassembled WGS sequence"/>
</dbReference>